<keyword evidence="3" id="KW-1185">Reference proteome</keyword>
<dbReference type="Proteomes" id="UP000091820">
    <property type="component" value="Unassembled WGS sequence"/>
</dbReference>
<dbReference type="VEuPathDB" id="VectorBase:GBRI017580"/>
<dbReference type="EnsemblMetazoa" id="GBRI017580-RA">
    <property type="protein sequence ID" value="GBRI017580-PA"/>
    <property type="gene ID" value="GBRI017580"/>
</dbReference>
<dbReference type="InterPro" id="IPR009832">
    <property type="entry name" value="DUF1397"/>
</dbReference>
<name>A0A1A9WFA8_9MUSC</name>
<dbReference type="PANTHER" id="PTHR20997">
    <property type="entry name" value="EG:BACR42I17.2 PROTEIN-RELATED"/>
    <property type="match status" value="1"/>
</dbReference>
<feature type="signal peptide" evidence="1">
    <location>
        <begin position="1"/>
        <end position="20"/>
    </location>
</feature>
<accession>A0A1A9WFA8</accession>
<evidence type="ECO:0008006" key="4">
    <source>
        <dbReference type="Google" id="ProtNLM"/>
    </source>
</evidence>
<evidence type="ECO:0000256" key="1">
    <source>
        <dbReference type="SAM" id="SignalP"/>
    </source>
</evidence>
<dbReference type="AlphaFoldDB" id="A0A1A9WFA8"/>
<dbReference type="STRING" id="37001.A0A1A9WFA8"/>
<evidence type="ECO:0000313" key="2">
    <source>
        <dbReference type="EnsemblMetazoa" id="GBRI017580-PA"/>
    </source>
</evidence>
<sequence length="283" mass="32126">MINRQLIILTVLAVIGSFECETATPFVKPTQRLENKSSILQGDNYLKEQCILNLGDRKGIVAFNNAMKKSSEFGKCLNDQLDFNKLPAKVTESMFRNNLQPLFSKYCEKRPNLMKCVDKFSKELIPCFDKNDNKSLKDFVSMIRKFLEFLCLNNGSQMELFITRGGVGCIAQYSENIEKCLIPHLKKIDKSPITVKDCNIVNDMEKCIVNNLNACRDKTPSNIVRDLFRYMKKDTICLITRKKKICWRGGGRGGREVPGMVPGRSRDGAERWSGWGWDGAGNG</sequence>
<feature type="chain" id="PRO_5008400293" description="DUF19 domain-containing protein" evidence="1">
    <location>
        <begin position="21"/>
        <end position="283"/>
    </location>
</feature>
<keyword evidence="1" id="KW-0732">Signal</keyword>
<reference evidence="2" key="2">
    <citation type="submission" date="2020-05" db="UniProtKB">
        <authorList>
            <consortium name="EnsemblMetazoa"/>
        </authorList>
    </citation>
    <scope>IDENTIFICATION</scope>
    <source>
        <strain evidence="2">IAEA</strain>
    </source>
</reference>
<dbReference type="Pfam" id="PF07165">
    <property type="entry name" value="DUF1397"/>
    <property type="match status" value="1"/>
</dbReference>
<proteinExistence type="predicted"/>
<dbReference type="PANTHER" id="PTHR20997:SF2">
    <property type="entry name" value="EG:BACR42I17.2 PROTEIN-RELATED"/>
    <property type="match status" value="1"/>
</dbReference>
<reference evidence="3" key="1">
    <citation type="submission" date="2014-03" db="EMBL/GenBank/DDBJ databases">
        <authorList>
            <person name="Aksoy S."/>
            <person name="Warren W."/>
            <person name="Wilson R.K."/>
        </authorList>
    </citation>
    <scope>NUCLEOTIDE SEQUENCE [LARGE SCALE GENOMIC DNA]</scope>
    <source>
        <strain evidence="3">IAEA</strain>
    </source>
</reference>
<organism evidence="2 3">
    <name type="scientific">Glossina brevipalpis</name>
    <dbReference type="NCBI Taxonomy" id="37001"/>
    <lineage>
        <taxon>Eukaryota</taxon>
        <taxon>Metazoa</taxon>
        <taxon>Ecdysozoa</taxon>
        <taxon>Arthropoda</taxon>
        <taxon>Hexapoda</taxon>
        <taxon>Insecta</taxon>
        <taxon>Pterygota</taxon>
        <taxon>Neoptera</taxon>
        <taxon>Endopterygota</taxon>
        <taxon>Diptera</taxon>
        <taxon>Brachycera</taxon>
        <taxon>Muscomorpha</taxon>
        <taxon>Hippoboscoidea</taxon>
        <taxon>Glossinidae</taxon>
        <taxon>Glossina</taxon>
    </lineage>
</organism>
<evidence type="ECO:0000313" key="3">
    <source>
        <dbReference type="Proteomes" id="UP000091820"/>
    </source>
</evidence>
<protein>
    <recommendedName>
        <fullName evidence="4">DUF19 domain-containing protein</fullName>
    </recommendedName>
</protein>